<reference evidence="1 2" key="1">
    <citation type="journal article" date="2018" name="Mol. Biol. Evol.">
        <title>Broad Genomic Sampling Reveals a Smut Pathogenic Ancestry of the Fungal Clade Ustilaginomycotina.</title>
        <authorList>
            <person name="Kijpornyongpan T."/>
            <person name="Mondo S.J."/>
            <person name="Barry K."/>
            <person name="Sandor L."/>
            <person name="Lee J."/>
            <person name="Lipzen A."/>
            <person name="Pangilinan J."/>
            <person name="LaButti K."/>
            <person name="Hainaut M."/>
            <person name="Henrissat B."/>
            <person name="Grigoriev I.V."/>
            <person name="Spatafora J.W."/>
            <person name="Aime M.C."/>
        </authorList>
    </citation>
    <scope>NUCLEOTIDE SEQUENCE [LARGE SCALE GENOMIC DNA]</scope>
    <source>
        <strain evidence="1 2">SA 807</strain>
    </source>
</reference>
<name>A0ACD0NMC9_9BASI</name>
<proteinExistence type="predicted"/>
<keyword evidence="2" id="KW-1185">Reference proteome</keyword>
<sequence length="394" mass="42742">MPDWSSPVTLQRAFAGATALMYICIGIFLCETVRYAKFDWSILSGERKRRWPQIPYFFSKICYWTYIVTNLVFVLTVDEISCNGVLQAIEMQMGWITVSSSILLACRTVCVYGGRTRSVISAVLVLMTLGLTAAWMVGVPDGVSDWIPGGGQPWTRGTCGFTSISPHYAIKYVVTIVYDLTVMVLTVIGVVRMNGGSRIGDVLIKQGILYFVATFVINGLVTGLTLAQLNPVMSLCGAIPAATVCVMCSTRLYVDLAEEAKPKNGGVTNSQLSTSGTAEKVAKIFKRSRGRGESARPNGSFGANSTNSDLSKGYKVQPLGYARFGSQTPTEDKSLRHGSAEDLEAQRLKGITVLEDQVIVTEPMPPHLQASHPYSSNSNPNSLHGHYPRLSGGN</sequence>
<dbReference type="Proteomes" id="UP000245626">
    <property type="component" value="Unassembled WGS sequence"/>
</dbReference>
<evidence type="ECO:0000313" key="2">
    <source>
        <dbReference type="Proteomes" id="UP000245626"/>
    </source>
</evidence>
<evidence type="ECO:0000313" key="1">
    <source>
        <dbReference type="EMBL" id="PWN46971.1"/>
    </source>
</evidence>
<accession>A0ACD0NMC9</accession>
<protein>
    <submittedName>
        <fullName evidence="1">Uncharacterized protein</fullName>
    </submittedName>
</protein>
<gene>
    <name evidence="1" type="ORF">IE53DRAFT_390889</name>
</gene>
<dbReference type="EMBL" id="KZ820605">
    <property type="protein sequence ID" value="PWN46971.1"/>
    <property type="molecule type" value="Genomic_DNA"/>
</dbReference>
<organism evidence="1 2">
    <name type="scientific">Violaceomyces palustris</name>
    <dbReference type="NCBI Taxonomy" id="1673888"/>
    <lineage>
        <taxon>Eukaryota</taxon>
        <taxon>Fungi</taxon>
        <taxon>Dikarya</taxon>
        <taxon>Basidiomycota</taxon>
        <taxon>Ustilaginomycotina</taxon>
        <taxon>Ustilaginomycetes</taxon>
        <taxon>Violaceomycetales</taxon>
        <taxon>Violaceomycetaceae</taxon>
        <taxon>Violaceomyces</taxon>
    </lineage>
</organism>